<organism evidence="2 3">
    <name type="scientific">Romanomermis culicivorax</name>
    <name type="common">Nematode worm</name>
    <dbReference type="NCBI Taxonomy" id="13658"/>
    <lineage>
        <taxon>Eukaryota</taxon>
        <taxon>Metazoa</taxon>
        <taxon>Ecdysozoa</taxon>
        <taxon>Nematoda</taxon>
        <taxon>Enoplea</taxon>
        <taxon>Dorylaimia</taxon>
        <taxon>Mermithida</taxon>
        <taxon>Mermithoidea</taxon>
        <taxon>Mermithidae</taxon>
        <taxon>Romanomermis</taxon>
    </lineage>
</organism>
<evidence type="ECO:0000313" key="3">
    <source>
        <dbReference type="WBParaSite" id="nRc.2.0.1.t29883-RA"/>
    </source>
</evidence>
<feature type="domain" description="Dynamin-like GTPase OPA1 C-terminal" evidence="1">
    <location>
        <begin position="3"/>
        <end position="148"/>
    </location>
</feature>
<accession>A0A915JUW2</accession>
<evidence type="ECO:0000259" key="1">
    <source>
        <dbReference type="Pfam" id="PF19434"/>
    </source>
</evidence>
<name>A0A915JUW2_ROMCU</name>
<proteinExistence type="predicted"/>
<dbReference type="WBParaSite" id="nRc.2.0.1.t29883-RA">
    <property type="protein sequence ID" value="nRc.2.0.1.t29883-RA"/>
    <property type="gene ID" value="nRc.2.0.1.g29883"/>
</dbReference>
<dbReference type="Proteomes" id="UP000887565">
    <property type="component" value="Unplaced"/>
</dbReference>
<protein>
    <submittedName>
        <fullName evidence="3">Dynamin-like GTPase OPA1 C-terminal domain-containing protein</fullName>
    </submittedName>
</protein>
<keyword evidence="2" id="KW-1185">Reference proteome</keyword>
<dbReference type="InterPro" id="IPR045817">
    <property type="entry name" value="OPA1_C"/>
</dbReference>
<dbReference type="AlphaFoldDB" id="A0A915JUW2"/>
<evidence type="ECO:0000313" key="2">
    <source>
        <dbReference type="Proteomes" id="UP000887565"/>
    </source>
</evidence>
<dbReference type="Pfam" id="PF19434">
    <property type="entry name" value="OPA1_C"/>
    <property type="match status" value="1"/>
</dbReference>
<reference evidence="3" key="1">
    <citation type="submission" date="2022-11" db="UniProtKB">
        <authorList>
            <consortium name="WormBaseParasite"/>
        </authorList>
    </citation>
    <scope>IDENTIFICATION</scope>
</reference>
<sequence>MLLRKGLSSKGFDVSIEELRETWHHVFRINFFNRALQSLRDCRNFYHYYQRGFAEIDSEVDCNSVVLFCRVQRMLQITSNALRMQISNTEARRLEKEIKGVLEEWSQDDQVKKKLLNGRRVELAEELRQVRTVQEKLEEFVLALNHEKS</sequence>